<evidence type="ECO:0000259" key="4">
    <source>
        <dbReference type="SMART" id="SM01075"/>
    </source>
</evidence>
<dbReference type="InterPro" id="IPR045173">
    <property type="entry name" value="Cdt1"/>
</dbReference>
<dbReference type="EMBL" id="CAXLJM020000013">
    <property type="protein sequence ID" value="CAL8079048.1"/>
    <property type="molecule type" value="Genomic_DNA"/>
</dbReference>
<dbReference type="Pfam" id="PF08839">
    <property type="entry name" value="CDT1"/>
    <property type="match status" value="1"/>
</dbReference>
<dbReference type="CDD" id="cd08674">
    <property type="entry name" value="Cdt1_m"/>
    <property type="match status" value="1"/>
</dbReference>
<dbReference type="PANTHER" id="PTHR28637">
    <property type="entry name" value="DNA REPLICATION FACTOR CDT1"/>
    <property type="match status" value="1"/>
</dbReference>
<evidence type="ECO:0000256" key="1">
    <source>
        <dbReference type="ARBA" id="ARBA00008356"/>
    </source>
</evidence>
<dbReference type="Gene3D" id="1.10.10.1420">
    <property type="entry name" value="DNA replication factor Cdt1, C-terminal WH domain"/>
    <property type="match status" value="1"/>
</dbReference>
<name>A0ABP1PVF5_9HEXA</name>
<keyword evidence="2" id="KW-0131">Cell cycle</keyword>
<evidence type="ECO:0000256" key="2">
    <source>
        <dbReference type="ARBA" id="ARBA00023306"/>
    </source>
</evidence>
<evidence type="ECO:0000313" key="6">
    <source>
        <dbReference type="Proteomes" id="UP001642540"/>
    </source>
</evidence>
<dbReference type="InterPro" id="IPR036390">
    <property type="entry name" value="WH_DNA-bd_sf"/>
</dbReference>
<feature type="compositionally biased region" description="Basic and acidic residues" evidence="3">
    <location>
        <begin position="75"/>
        <end position="85"/>
    </location>
</feature>
<dbReference type="SUPFAM" id="SSF46785">
    <property type="entry name" value="Winged helix' DNA-binding domain"/>
    <property type="match status" value="1"/>
</dbReference>
<dbReference type="Pfam" id="PF16679">
    <property type="entry name" value="CDT1_C"/>
    <property type="match status" value="1"/>
</dbReference>
<comment type="caution">
    <text evidence="5">The sequence shown here is derived from an EMBL/GenBank/DDBJ whole genome shotgun (WGS) entry which is preliminary data.</text>
</comment>
<dbReference type="InterPro" id="IPR032054">
    <property type="entry name" value="Cdt1_C"/>
</dbReference>
<feature type="compositionally biased region" description="Polar residues" evidence="3">
    <location>
        <begin position="1"/>
        <end position="13"/>
    </location>
</feature>
<protein>
    <recommendedName>
        <fullName evidence="4">CDT1 Geminin-binding domain-containing protein</fullName>
    </recommendedName>
</protein>
<comment type="similarity">
    <text evidence="1">Belongs to the Cdt1 family.</text>
</comment>
<accession>A0ABP1PVF5</accession>
<evidence type="ECO:0000256" key="3">
    <source>
        <dbReference type="SAM" id="MobiDB-lite"/>
    </source>
</evidence>
<sequence length="655" mass="72270">MSRSASPSISQFFKAQRKRPRTGKEDGVVSSSKRLLLEEGIIPGGGSVVEDAPSIKCVIEKPVKLGDSETQETAIEEKSTMERPKQKAAKSSRKKVTETSGTNAIQTEKMKPSSVQDGDNEVAPLSAIPPSPVKFLKVAALSPAKKRKMTTEQVAKLLKKKTKLSELKSAMEGINNCAQKIEEFRRTVNIANAKAATPLKSNDDQSKAGNGAASSSTASKAISSAKFYSPATDTVKEDLARLSASKVGSPSKLVNLNNKVKKKLFDEQPSASDGDKKTVVPAYQRHHNLAQKTSIEGGATTDEVLNLSLPYGFKILKELFVGVETVCGIMKARKEMITFPKVKAGVLELVKKLSLREKHLAQMVTVLPGCYSFGLEKIGKDTHIRIIVEELLPSVICARRKAFHANLIKICLEHHKKFLSELVPPIVVPSDKQITRWHPKFKIDEVPDIKPKEDALPVKPAPEKLSSAREVIAKAQNIMENANPRMKQAMKNMLHNEAEREAQSSPPIITGQPKLKSSASLKALKGVSLSLLEKIRNREREKLLNEMTRSPTESKKLVMMKRLPNFVKIIRNTMVAEKKVALPLDVAVDRVSHSLQSLTKAETQSHIRLLTTLLPDWIKVIKLSNSDMEYLKIDKATDINNLVKELNDIIKKHSS</sequence>
<dbReference type="InterPro" id="IPR038090">
    <property type="entry name" value="Cdt1_C_WH_dom_sf"/>
</dbReference>
<keyword evidence="6" id="KW-1185">Reference proteome</keyword>
<dbReference type="CDD" id="cd08767">
    <property type="entry name" value="Cdt1_c"/>
    <property type="match status" value="1"/>
</dbReference>
<feature type="region of interest" description="Disordered" evidence="3">
    <location>
        <begin position="66"/>
        <end position="127"/>
    </location>
</feature>
<dbReference type="InterPro" id="IPR014939">
    <property type="entry name" value="CDT1_Gemini-bd-like"/>
</dbReference>
<feature type="region of interest" description="Disordered" evidence="3">
    <location>
        <begin position="1"/>
        <end position="34"/>
    </location>
</feature>
<organism evidence="5 6">
    <name type="scientific">Orchesella dallaii</name>
    <dbReference type="NCBI Taxonomy" id="48710"/>
    <lineage>
        <taxon>Eukaryota</taxon>
        <taxon>Metazoa</taxon>
        <taxon>Ecdysozoa</taxon>
        <taxon>Arthropoda</taxon>
        <taxon>Hexapoda</taxon>
        <taxon>Collembola</taxon>
        <taxon>Entomobryomorpha</taxon>
        <taxon>Entomobryoidea</taxon>
        <taxon>Orchesellidae</taxon>
        <taxon>Orchesellinae</taxon>
        <taxon>Orchesella</taxon>
    </lineage>
</organism>
<dbReference type="Proteomes" id="UP001642540">
    <property type="component" value="Unassembled WGS sequence"/>
</dbReference>
<dbReference type="SMART" id="SM01075">
    <property type="entry name" value="CDT1"/>
    <property type="match status" value="1"/>
</dbReference>
<reference evidence="5 6" key="1">
    <citation type="submission" date="2024-08" db="EMBL/GenBank/DDBJ databases">
        <authorList>
            <person name="Cucini C."/>
            <person name="Frati F."/>
        </authorList>
    </citation>
    <scope>NUCLEOTIDE SEQUENCE [LARGE SCALE GENOMIC DNA]</scope>
</reference>
<feature type="domain" description="CDT1 Geminin-binding" evidence="4">
    <location>
        <begin position="309"/>
        <end position="458"/>
    </location>
</feature>
<evidence type="ECO:0000313" key="5">
    <source>
        <dbReference type="EMBL" id="CAL8079048.1"/>
    </source>
</evidence>
<dbReference type="PANTHER" id="PTHR28637:SF1">
    <property type="entry name" value="DNA REPLICATION FACTOR CDT1"/>
    <property type="match status" value="1"/>
</dbReference>
<proteinExistence type="inferred from homology"/>
<gene>
    <name evidence="5" type="ORF">ODALV1_LOCUS4265</name>
</gene>